<keyword evidence="2" id="KW-1185">Reference proteome</keyword>
<evidence type="ECO:0000313" key="1">
    <source>
        <dbReference type="EMBL" id="KAJ2780880.1"/>
    </source>
</evidence>
<dbReference type="EMBL" id="JANBUL010000122">
    <property type="protein sequence ID" value="KAJ2780880.1"/>
    <property type="molecule type" value="Genomic_DNA"/>
</dbReference>
<dbReference type="AlphaFoldDB" id="A0A9W8HG53"/>
<sequence>MNVSVNVGQQKAVLVAATYGGETFTETVAAGASFSQKDAERAGAAIVKKRRAARGAPVKGSIALKFSGFRYSGGSAVYYVIGLIVVYGNVSYTGTTKHESDLKTFQEARALLAKNVQSGANKTMTSCDINIDGRGNKVYVCTFE</sequence>
<accession>A0A9W8HG53</accession>
<evidence type="ECO:0000313" key="2">
    <source>
        <dbReference type="Proteomes" id="UP001140217"/>
    </source>
</evidence>
<organism evidence="1 2">
    <name type="scientific">Coemansia javaensis</name>
    <dbReference type="NCBI Taxonomy" id="2761396"/>
    <lineage>
        <taxon>Eukaryota</taxon>
        <taxon>Fungi</taxon>
        <taxon>Fungi incertae sedis</taxon>
        <taxon>Zoopagomycota</taxon>
        <taxon>Kickxellomycotina</taxon>
        <taxon>Kickxellomycetes</taxon>
        <taxon>Kickxellales</taxon>
        <taxon>Kickxellaceae</taxon>
        <taxon>Coemansia</taxon>
    </lineage>
</organism>
<reference evidence="1" key="1">
    <citation type="submission" date="2022-07" db="EMBL/GenBank/DDBJ databases">
        <title>Phylogenomic reconstructions and comparative analyses of Kickxellomycotina fungi.</title>
        <authorList>
            <person name="Reynolds N.K."/>
            <person name="Stajich J.E."/>
            <person name="Barry K."/>
            <person name="Grigoriev I.V."/>
            <person name="Crous P."/>
            <person name="Smith M.E."/>
        </authorList>
    </citation>
    <scope>NUCLEOTIDE SEQUENCE</scope>
    <source>
        <strain evidence="1">NBRC 105414</strain>
    </source>
</reference>
<gene>
    <name evidence="1" type="ORF">H4R18_003210</name>
</gene>
<dbReference type="Proteomes" id="UP001140217">
    <property type="component" value="Unassembled WGS sequence"/>
</dbReference>
<protein>
    <submittedName>
        <fullName evidence="1">Uncharacterized protein</fullName>
    </submittedName>
</protein>
<comment type="caution">
    <text evidence="1">The sequence shown here is derived from an EMBL/GenBank/DDBJ whole genome shotgun (WGS) entry which is preliminary data.</text>
</comment>
<proteinExistence type="predicted"/>
<name>A0A9W8HG53_9FUNG</name>